<evidence type="ECO:0000313" key="4">
    <source>
        <dbReference type="Proteomes" id="UP000654482"/>
    </source>
</evidence>
<dbReference type="InterPro" id="IPR051465">
    <property type="entry name" value="Cell_Envelope_Struct_Comp"/>
</dbReference>
<feature type="domain" description="SLH" evidence="2">
    <location>
        <begin position="40"/>
        <end position="103"/>
    </location>
</feature>
<keyword evidence="4" id="KW-1185">Reference proteome</keyword>
<dbReference type="PROSITE" id="PS51272">
    <property type="entry name" value="SLH"/>
    <property type="match status" value="3"/>
</dbReference>
<keyword evidence="1" id="KW-0732">Signal</keyword>
<gene>
    <name evidence="3" type="ORF">IQ249_17065</name>
</gene>
<protein>
    <submittedName>
        <fullName evidence="3">S-layer homology domain-containing protein</fullName>
    </submittedName>
</protein>
<dbReference type="InterPro" id="IPR001119">
    <property type="entry name" value="SLH_dom"/>
</dbReference>
<dbReference type="PANTHER" id="PTHR43308:SF5">
    <property type="entry name" value="S-LAYER PROTEIN _ PEPTIDOGLYCAN ENDO-BETA-N-ACETYLGLUCOSAMINIDASE"/>
    <property type="match status" value="1"/>
</dbReference>
<comment type="caution">
    <text evidence="3">The sequence shown here is derived from an EMBL/GenBank/DDBJ whole genome shotgun (WGS) entry which is preliminary data.</text>
</comment>
<feature type="domain" description="SLH" evidence="2">
    <location>
        <begin position="165"/>
        <end position="229"/>
    </location>
</feature>
<dbReference type="EMBL" id="JADEWZ010000027">
    <property type="protein sequence ID" value="MBE9117611.1"/>
    <property type="molecule type" value="Genomic_DNA"/>
</dbReference>
<evidence type="ECO:0000259" key="2">
    <source>
        <dbReference type="PROSITE" id="PS51272"/>
    </source>
</evidence>
<evidence type="ECO:0000256" key="1">
    <source>
        <dbReference type="SAM" id="SignalP"/>
    </source>
</evidence>
<evidence type="ECO:0000313" key="3">
    <source>
        <dbReference type="EMBL" id="MBE9117611.1"/>
    </source>
</evidence>
<accession>A0A8J7E1C5</accession>
<dbReference type="AlphaFoldDB" id="A0A8J7E1C5"/>
<dbReference type="Proteomes" id="UP000654482">
    <property type="component" value="Unassembled WGS sequence"/>
</dbReference>
<proteinExistence type="predicted"/>
<reference evidence="3" key="1">
    <citation type="submission" date="2020-10" db="EMBL/GenBank/DDBJ databases">
        <authorList>
            <person name="Castelo-Branco R."/>
            <person name="Eusebio N."/>
            <person name="Adriana R."/>
            <person name="Vieira A."/>
            <person name="Brugerolle De Fraissinette N."/>
            <person name="Rezende De Castro R."/>
            <person name="Schneider M.P."/>
            <person name="Vasconcelos V."/>
            <person name="Leao P.N."/>
        </authorList>
    </citation>
    <scope>NUCLEOTIDE SEQUENCE</scope>
    <source>
        <strain evidence="3">LEGE 07157</strain>
    </source>
</reference>
<feature type="domain" description="SLH" evidence="2">
    <location>
        <begin position="104"/>
        <end position="163"/>
    </location>
</feature>
<dbReference type="Pfam" id="PF00395">
    <property type="entry name" value="SLH"/>
    <property type="match status" value="3"/>
</dbReference>
<name>A0A8J7E1C5_9CYAN</name>
<feature type="signal peptide" evidence="1">
    <location>
        <begin position="1"/>
        <end position="25"/>
    </location>
</feature>
<dbReference type="PANTHER" id="PTHR43308">
    <property type="entry name" value="OUTER MEMBRANE PROTEIN ALPHA-RELATED"/>
    <property type="match status" value="1"/>
</dbReference>
<feature type="chain" id="PRO_5035297686" evidence="1">
    <location>
        <begin position="26"/>
        <end position="417"/>
    </location>
</feature>
<organism evidence="3 4">
    <name type="scientific">Lusitaniella coriacea LEGE 07157</name>
    <dbReference type="NCBI Taxonomy" id="945747"/>
    <lineage>
        <taxon>Bacteria</taxon>
        <taxon>Bacillati</taxon>
        <taxon>Cyanobacteriota</taxon>
        <taxon>Cyanophyceae</taxon>
        <taxon>Spirulinales</taxon>
        <taxon>Lusitaniellaceae</taxon>
        <taxon>Lusitaniella</taxon>
    </lineage>
</organism>
<dbReference type="RefSeq" id="WP_194030699.1">
    <property type="nucleotide sequence ID" value="NZ_JADEWZ010000027.1"/>
</dbReference>
<sequence>MLNLNRWKATTALFLTFGMNLGAVAPLVTPLIAAAPAAAQSAGFRDVPDGYWAEDFIGALVNRGVIAGFPDGTFRPNAPVTRAQFSAMLKGAFNKAKVRNTINFVDVPSTYWATPAIDNAYETGFLSGYPGSIFRPEQNIPREQVLVSLSNGLNYTSTQPVNQVLDYYNDSSNISNFARPPIAAATENDMVVNYPILQTLNPNRNATRAEVAAFIYQALVSQNAAPPIASAYVVSPTPIATEFRIPAGSSIPVTYEYDKILLMQEETVPVTLTVPTNITTPDGQLLIPTGTKVAGDLKPATGGTQFVAKELIFANGERQAFQATSQVITETETIRQGSAALNILKNAAIGSAAAAAISGVTGDRTIAASEVLIGTGVGALTSLIQRFIGARSVDLIAVEPNTDLNLTLGNDLVVGIR</sequence>